<dbReference type="RefSeq" id="WP_009303051.1">
    <property type="nucleotide sequence ID" value="NZ_AEJC01000118.1"/>
</dbReference>
<name>L1L438_9ACTN</name>
<evidence type="ECO:0000313" key="1">
    <source>
        <dbReference type="EMBL" id="EKX67796.1"/>
    </source>
</evidence>
<evidence type="ECO:0000313" key="2">
    <source>
        <dbReference type="Proteomes" id="UP000010411"/>
    </source>
</evidence>
<comment type="caution">
    <text evidence="1">The sequence shown here is derived from an EMBL/GenBank/DDBJ whole genome shotgun (WGS) entry which is preliminary data.</text>
</comment>
<keyword evidence="2" id="KW-1185">Reference proteome</keyword>
<protein>
    <submittedName>
        <fullName evidence="1">Uncharacterized protein</fullName>
    </submittedName>
</protein>
<accession>L1L438</accession>
<organism evidence="1 2">
    <name type="scientific">Streptomyces ipomoeae 91-03</name>
    <dbReference type="NCBI Taxonomy" id="698759"/>
    <lineage>
        <taxon>Bacteria</taxon>
        <taxon>Bacillati</taxon>
        <taxon>Actinomycetota</taxon>
        <taxon>Actinomycetes</taxon>
        <taxon>Kitasatosporales</taxon>
        <taxon>Streptomycetaceae</taxon>
        <taxon>Streptomyces</taxon>
    </lineage>
</organism>
<reference evidence="1 2" key="1">
    <citation type="submission" date="2012-11" db="EMBL/GenBank/DDBJ databases">
        <authorList>
            <person name="Huguet-Tapia J.C."/>
            <person name="Durkin A.S."/>
            <person name="Pettis G.S."/>
            <person name="Badger J.H."/>
        </authorList>
    </citation>
    <scope>NUCLEOTIDE SEQUENCE [LARGE SCALE GENOMIC DNA]</scope>
    <source>
        <strain evidence="1 2">91-03</strain>
    </source>
</reference>
<dbReference type="EMBL" id="AEJC01000118">
    <property type="protein sequence ID" value="EKX67796.1"/>
    <property type="molecule type" value="Genomic_DNA"/>
</dbReference>
<gene>
    <name evidence="1" type="ORF">STRIP9103_05563</name>
</gene>
<proteinExistence type="predicted"/>
<dbReference type="AlphaFoldDB" id="L1L438"/>
<dbReference type="Proteomes" id="UP000010411">
    <property type="component" value="Unassembled WGS sequence"/>
</dbReference>
<sequence length="70" mass="7060">MSRTKWSGFSIIQCALKIFAIGSGGCRAAGQVGDDVDRLPAPFTGSGVDAMPDGPGDFIAVPVADAFAGD</sequence>